<gene>
    <name evidence="2" type="ORF">DOTSEDRAFT_31499</name>
</gene>
<accession>N1PXM8</accession>
<dbReference type="OMA" id="VTHTVWI"/>
<dbReference type="EMBL" id="KB446536">
    <property type="protein sequence ID" value="EME46979.1"/>
    <property type="molecule type" value="Genomic_DNA"/>
</dbReference>
<protein>
    <submittedName>
        <fullName evidence="2">Uncharacterized protein</fullName>
    </submittedName>
</protein>
<evidence type="ECO:0000313" key="3">
    <source>
        <dbReference type="Proteomes" id="UP000016933"/>
    </source>
</evidence>
<organism evidence="2 3">
    <name type="scientific">Dothistroma septosporum (strain NZE10 / CBS 128990)</name>
    <name type="common">Red band needle blight fungus</name>
    <name type="synonym">Mycosphaerella pini</name>
    <dbReference type="NCBI Taxonomy" id="675120"/>
    <lineage>
        <taxon>Eukaryota</taxon>
        <taxon>Fungi</taxon>
        <taxon>Dikarya</taxon>
        <taxon>Ascomycota</taxon>
        <taxon>Pezizomycotina</taxon>
        <taxon>Dothideomycetes</taxon>
        <taxon>Dothideomycetidae</taxon>
        <taxon>Mycosphaerellales</taxon>
        <taxon>Mycosphaerellaceae</taxon>
        <taxon>Dothistroma</taxon>
    </lineage>
</organism>
<dbReference type="AlphaFoldDB" id="N1PXM8"/>
<reference evidence="2 3" key="2">
    <citation type="journal article" date="2012" name="PLoS Pathog.">
        <title>Diverse lifestyles and strategies of plant pathogenesis encoded in the genomes of eighteen Dothideomycetes fungi.</title>
        <authorList>
            <person name="Ohm R.A."/>
            <person name="Feau N."/>
            <person name="Henrissat B."/>
            <person name="Schoch C.L."/>
            <person name="Horwitz B.A."/>
            <person name="Barry K.W."/>
            <person name="Condon B.J."/>
            <person name="Copeland A.C."/>
            <person name="Dhillon B."/>
            <person name="Glaser F."/>
            <person name="Hesse C.N."/>
            <person name="Kosti I."/>
            <person name="LaButti K."/>
            <person name="Lindquist E.A."/>
            <person name="Lucas S."/>
            <person name="Salamov A.A."/>
            <person name="Bradshaw R.E."/>
            <person name="Ciuffetti L."/>
            <person name="Hamelin R.C."/>
            <person name="Kema G.H.J."/>
            <person name="Lawrence C."/>
            <person name="Scott J.A."/>
            <person name="Spatafora J.W."/>
            <person name="Turgeon B.G."/>
            <person name="de Wit P.J.G.M."/>
            <person name="Zhong S."/>
            <person name="Goodwin S.B."/>
            <person name="Grigoriev I.V."/>
        </authorList>
    </citation>
    <scope>NUCLEOTIDE SEQUENCE [LARGE SCALE GENOMIC DNA]</scope>
    <source>
        <strain evidence="3">NZE10 / CBS 128990</strain>
    </source>
</reference>
<keyword evidence="3" id="KW-1185">Reference proteome</keyword>
<feature type="region of interest" description="Disordered" evidence="1">
    <location>
        <begin position="366"/>
        <end position="427"/>
    </location>
</feature>
<evidence type="ECO:0000313" key="2">
    <source>
        <dbReference type="EMBL" id="EME46979.1"/>
    </source>
</evidence>
<evidence type="ECO:0000256" key="1">
    <source>
        <dbReference type="SAM" id="MobiDB-lite"/>
    </source>
</evidence>
<sequence length="427" mass="47157">MASQNDSLLDQKTNPEIMEDVGIVDQPPHDVEEFTLEVEGLFDINTGPQTVVGCVSALTALQQAFVDGLVISQEMVSGSTAFDSSCAYLQDIAALPDFRQLSILNDLCDENTRAVAKLDNIAGEGKPAFQAHYFNIDGIPRLLRCFARCHAQRYFGKFNYQLGVLTSSFDGSLTAQVFASTLQRDVTHTVWIFRKIVPPAGAGEQYSELFAAFVLPEGVSAPPAQYTARRSVLVAKQTADDQGEEQQPARTQAQQAGIAERQLPKSRGGSAAAWQNKWLMDQRDVNIANFDDGRIHPDDIQGQLVLELVPHISTSDLQARINTMYQKLEGSKRGSNFATLRFRNALVAKCKREGLDRKTEWIKMQNERRKNNIKPDTGNPPALSLGINKGNNYAAKRKQTVSDQEEDVVEGEKDEPLEVEPGQGEAE</sequence>
<dbReference type="Proteomes" id="UP000016933">
    <property type="component" value="Unassembled WGS sequence"/>
</dbReference>
<reference evidence="3" key="1">
    <citation type="journal article" date="2012" name="PLoS Genet.">
        <title>The genomes of the fungal plant pathogens Cladosporium fulvum and Dothistroma septosporum reveal adaptation to different hosts and lifestyles but also signatures of common ancestry.</title>
        <authorList>
            <person name="de Wit P.J.G.M."/>
            <person name="van der Burgt A."/>
            <person name="Oekmen B."/>
            <person name="Stergiopoulos I."/>
            <person name="Abd-Elsalam K.A."/>
            <person name="Aerts A.L."/>
            <person name="Bahkali A.H."/>
            <person name="Beenen H.G."/>
            <person name="Chettri P."/>
            <person name="Cox M.P."/>
            <person name="Datema E."/>
            <person name="de Vries R.P."/>
            <person name="Dhillon B."/>
            <person name="Ganley A.R."/>
            <person name="Griffiths S.A."/>
            <person name="Guo Y."/>
            <person name="Hamelin R.C."/>
            <person name="Henrissat B."/>
            <person name="Kabir M.S."/>
            <person name="Jashni M.K."/>
            <person name="Kema G."/>
            <person name="Klaubauf S."/>
            <person name="Lapidus A."/>
            <person name="Levasseur A."/>
            <person name="Lindquist E."/>
            <person name="Mehrabi R."/>
            <person name="Ohm R.A."/>
            <person name="Owen T.J."/>
            <person name="Salamov A."/>
            <person name="Schwelm A."/>
            <person name="Schijlen E."/>
            <person name="Sun H."/>
            <person name="van den Burg H.A."/>
            <person name="van Ham R.C.H.J."/>
            <person name="Zhang S."/>
            <person name="Goodwin S.B."/>
            <person name="Grigoriev I.V."/>
            <person name="Collemare J."/>
            <person name="Bradshaw R.E."/>
        </authorList>
    </citation>
    <scope>NUCLEOTIDE SEQUENCE [LARGE SCALE GENOMIC DNA]</scope>
    <source>
        <strain evidence="3">NZE10 / CBS 128990</strain>
    </source>
</reference>
<dbReference type="eggNOG" id="ENOG502TB64">
    <property type="taxonomic scope" value="Eukaryota"/>
</dbReference>
<proteinExistence type="predicted"/>
<dbReference type="HOGENOM" id="CLU_642539_0_0_1"/>
<name>N1PXM8_DOTSN</name>
<dbReference type="OrthoDB" id="10383143at2759"/>
<feature type="region of interest" description="Disordered" evidence="1">
    <location>
        <begin position="237"/>
        <end position="266"/>
    </location>
</feature>